<keyword evidence="3 9" id="KW-0812">Transmembrane</keyword>
<feature type="non-terminal residue" evidence="10">
    <location>
        <position position="1"/>
    </location>
</feature>
<feature type="non-terminal residue" evidence="10">
    <location>
        <position position="275"/>
    </location>
</feature>
<dbReference type="PANTHER" id="PTHR19282">
    <property type="entry name" value="TETRASPANIN"/>
    <property type="match status" value="1"/>
</dbReference>
<evidence type="ECO:0000256" key="7">
    <source>
        <dbReference type="ARBA" id="ARBA00046464"/>
    </source>
</evidence>
<evidence type="ECO:0000256" key="5">
    <source>
        <dbReference type="ARBA" id="ARBA00023136"/>
    </source>
</evidence>
<reference evidence="10 11" key="1">
    <citation type="submission" date="2021-06" db="EMBL/GenBank/DDBJ databases">
        <authorList>
            <person name="Palmer J.M."/>
        </authorList>
    </citation>
    <scope>NUCLEOTIDE SEQUENCE [LARGE SCALE GENOMIC DNA]</scope>
    <source>
        <strain evidence="10 11">AS_MEX2019</strain>
        <tissue evidence="10">Muscle</tissue>
    </source>
</reference>
<feature type="transmembrane region" description="Helical" evidence="9">
    <location>
        <begin position="62"/>
        <end position="86"/>
    </location>
</feature>
<dbReference type="InterPro" id="IPR018499">
    <property type="entry name" value="Tetraspanin/Peripherin"/>
</dbReference>
<evidence type="ECO:0000313" key="10">
    <source>
        <dbReference type="EMBL" id="MEQ2284812.1"/>
    </source>
</evidence>
<dbReference type="PANTHER" id="PTHR19282:SF216">
    <property type="entry name" value="TETRASPANIN-1"/>
    <property type="match status" value="1"/>
</dbReference>
<dbReference type="SUPFAM" id="SSF48652">
    <property type="entry name" value="Tetraspanin"/>
    <property type="match status" value="1"/>
</dbReference>
<dbReference type="InterPro" id="IPR000301">
    <property type="entry name" value="Tetraspanin_animals"/>
</dbReference>
<protein>
    <recommendedName>
        <fullName evidence="9">Tetraspanin</fullName>
    </recommendedName>
</protein>
<evidence type="ECO:0000256" key="9">
    <source>
        <dbReference type="RuleBase" id="RU361218"/>
    </source>
</evidence>
<keyword evidence="11" id="KW-1185">Reference proteome</keyword>
<keyword evidence="6" id="KW-0325">Glycoprotein</keyword>
<feature type="transmembrane region" description="Helical" evidence="9">
    <location>
        <begin position="106"/>
        <end position="128"/>
    </location>
</feature>
<evidence type="ECO:0000256" key="8">
    <source>
        <dbReference type="ARBA" id="ARBA00054958"/>
    </source>
</evidence>
<comment type="function">
    <text evidence="8">Structural component of specialized membrane microdomains known as tetraspanin-enriched microdomains (TERMs), which act as platforms for receptor clustering and signaling. Participates thereby in diverse biological functions such as cell signal transduction, adhesion, migration and protein trafficking. Regulates neuronal differentiation in response to NGF by facilitating NGF-mediated activation of NTRK1/TRKA receptor tyrosine kinase and subsequent downstream signaling pathways. Plays a role in the inhibition of TNFalpha-induced apoptosis. Mechanistically, inhibits the NF-kappa-B signaling pathway by blocking phosphorylation of CHUK. Also promotes the stability of the thiamine transporter 1/SLC19A2 in intestinal epithelial cells leading to an increase of thiamine uptake process.</text>
</comment>
<organism evidence="10 11">
    <name type="scientific">Ameca splendens</name>
    <dbReference type="NCBI Taxonomy" id="208324"/>
    <lineage>
        <taxon>Eukaryota</taxon>
        <taxon>Metazoa</taxon>
        <taxon>Chordata</taxon>
        <taxon>Craniata</taxon>
        <taxon>Vertebrata</taxon>
        <taxon>Euteleostomi</taxon>
        <taxon>Actinopterygii</taxon>
        <taxon>Neopterygii</taxon>
        <taxon>Teleostei</taxon>
        <taxon>Neoteleostei</taxon>
        <taxon>Acanthomorphata</taxon>
        <taxon>Ovalentaria</taxon>
        <taxon>Atherinomorphae</taxon>
        <taxon>Cyprinodontiformes</taxon>
        <taxon>Goodeidae</taxon>
        <taxon>Ameca</taxon>
    </lineage>
</organism>
<dbReference type="Proteomes" id="UP001469553">
    <property type="component" value="Unassembled WGS sequence"/>
</dbReference>
<comment type="caution">
    <text evidence="10">The sequence shown here is derived from an EMBL/GenBank/DDBJ whole genome shotgun (WGS) entry which is preliminary data.</text>
</comment>
<keyword evidence="5 9" id="KW-0472">Membrane</keyword>
<comment type="similarity">
    <text evidence="2 9">Belongs to the tetraspanin (TM4SF) family.</text>
</comment>
<evidence type="ECO:0000256" key="1">
    <source>
        <dbReference type="ARBA" id="ARBA00004127"/>
    </source>
</evidence>
<dbReference type="InterPro" id="IPR008952">
    <property type="entry name" value="Tetraspanin_EC2_sf"/>
</dbReference>
<keyword evidence="4 9" id="KW-1133">Transmembrane helix</keyword>
<evidence type="ECO:0000313" key="11">
    <source>
        <dbReference type="Proteomes" id="UP001469553"/>
    </source>
</evidence>
<dbReference type="Gene3D" id="1.10.1450.10">
    <property type="entry name" value="Tetraspanin"/>
    <property type="match status" value="1"/>
</dbReference>
<evidence type="ECO:0000256" key="3">
    <source>
        <dbReference type="ARBA" id="ARBA00022692"/>
    </source>
</evidence>
<evidence type="ECO:0000256" key="2">
    <source>
        <dbReference type="ARBA" id="ARBA00006840"/>
    </source>
</evidence>
<dbReference type="EMBL" id="JAHRIP010011902">
    <property type="protein sequence ID" value="MEQ2284812.1"/>
    <property type="molecule type" value="Genomic_DNA"/>
</dbReference>
<feature type="transmembrane region" description="Helical" evidence="9">
    <location>
        <begin position="140"/>
        <end position="163"/>
    </location>
</feature>
<proteinExistence type="inferred from homology"/>
<dbReference type="PIRSF" id="PIRSF002419">
    <property type="entry name" value="Tetraspanin"/>
    <property type="match status" value="1"/>
</dbReference>
<dbReference type="Pfam" id="PF00335">
    <property type="entry name" value="Tetraspanin"/>
    <property type="match status" value="1"/>
</dbReference>
<dbReference type="PRINTS" id="PR00259">
    <property type="entry name" value="TMFOUR"/>
</dbReference>
<gene>
    <name evidence="10" type="ORF">AMECASPLE_025389</name>
</gene>
<name>A0ABV0XTQ7_9TELE</name>
<dbReference type="CDD" id="cd03156">
    <property type="entry name" value="uroplakin_I_like_LEL"/>
    <property type="match status" value="1"/>
</dbReference>
<accession>A0ABV0XTQ7</accession>
<sequence length="275" mass="29673">VSCRGQSCILTLMALGPHPGSLSTWTSFLQIDSGSADLETAFSGFIIAGKKNKMSCFTFTKLMASLFHLLVFLSGLSLLAVGIWVTVDRDPFLHLLAPFSNQFLQLINIGLFCISIGATLVLLGLLGSCGVRKESKCLQLTFFSIILVIFISEVAAGVVALAYSSFAENILRAWATPVLQNNYGIDPMVTRIWNTTMTDLKCCGFSNYTDFMGSEFEDQNENGLPPSCCLNNIDPCSPAEAAHLPVQGCFDHILKILREKTITVGGIAAGVGLLE</sequence>
<evidence type="ECO:0000256" key="6">
    <source>
        <dbReference type="ARBA" id="ARBA00023180"/>
    </source>
</evidence>
<evidence type="ECO:0000256" key="4">
    <source>
        <dbReference type="ARBA" id="ARBA00022989"/>
    </source>
</evidence>
<comment type="subcellular location">
    <subcellularLocation>
        <location evidence="1">Endomembrane system</location>
        <topology evidence="1">Multi-pass membrane protein</topology>
    </subcellularLocation>
    <subcellularLocation>
        <location evidence="9">Membrane</location>
        <topology evidence="9">Multi-pass membrane protein</topology>
    </subcellularLocation>
</comment>
<comment type="caution">
    <text evidence="9">Lacks conserved residue(s) required for the propagation of feature annotation.</text>
</comment>
<comment type="subunit">
    <text evidence="7">Interacts with SLC19A2. Interacts with NTRK1/TRKA.</text>
</comment>